<sequence length="118" mass="13117">MVGLLDSPHVTLLPHPHGFALTRLILDEAELLTLAVDPAHQRQGIGDSLMQSWLARLETRAATAFLEVAADNTPARALYQRHGFAVISTRPGYYRRTPGPNADALIMQRYLPYGKLRD</sequence>
<dbReference type="Proteomes" id="UP001596353">
    <property type="component" value="Unassembled WGS sequence"/>
</dbReference>
<dbReference type="SUPFAM" id="SSF55729">
    <property type="entry name" value="Acyl-CoA N-acyltransferases (Nat)"/>
    <property type="match status" value="1"/>
</dbReference>
<comment type="caution">
    <text evidence="4">The sequence shown here is derived from an EMBL/GenBank/DDBJ whole genome shotgun (WGS) entry which is preliminary data.</text>
</comment>
<proteinExistence type="predicted"/>
<dbReference type="Pfam" id="PF00583">
    <property type="entry name" value="Acetyltransf_1"/>
    <property type="match status" value="1"/>
</dbReference>
<dbReference type="CDD" id="cd04301">
    <property type="entry name" value="NAT_SF"/>
    <property type="match status" value="1"/>
</dbReference>
<dbReference type="EC" id="2.3.1.-" evidence="4"/>
<dbReference type="GO" id="GO:0016746">
    <property type="term" value="F:acyltransferase activity"/>
    <property type="evidence" value="ECO:0007669"/>
    <property type="project" value="UniProtKB-KW"/>
</dbReference>
<dbReference type="InterPro" id="IPR000182">
    <property type="entry name" value="GNAT_dom"/>
</dbReference>
<organism evidence="4 5">
    <name type="scientific">Sulfitobacter porphyrae</name>
    <dbReference type="NCBI Taxonomy" id="1246864"/>
    <lineage>
        <taxon>Bacteria</taxon>
        <taxon>Pseudomonadati</taxon>
        <taxon>Pseudomonadota</taxon>
        <taxon>Alphaproteobacteria</taxon>
        <taxon>Rhodobacterales</taxon>
        <taxon>Roseobacteraceae</taxon>
        <taxon>Sulfitobacter</taxon>
    </lineage>
</organism>
<dbReference type="InterPro" id="IPR016181">
    <property type="entry name" value="Acyl_CoA_acyltransferase"/>
</dbReference>
<reference evidence="5" key="1">
    <citation type="journal article" date="2019" name="Int. J. Syst. Evol. Microbiol.">
        <title>The Global Catalogue of Microorganisms (GCM) 10K type strain sequencing project: providing services to taxonomists for standard genome sequencing and annotation.</title>
        <authorList>
            <consortium name="The Broad Institute Genomics Platform"/>
            <consortium name="The Broad Institute Genome Sequencing Center for Infectious Disease"/>
            <person name="Wu L."/>
            <person name="Ma J."/>
        </authorList>
    </citation>
    <scope>NUCLEOTIDE SEQUENCE [LARGE SCALE GENOMIC DNA]</scope>
    <source>
        <strain evidence="5">CCUG 66188</strain>
    </source>
</reference>
<feature type="domain" description="N-acetyltransferase" evidence="3">
    <location>
        <begin position="18"/>
        <end position="112"/>
    </location>
</feature>
<dbReference type="Gene3D" id="3.40.630.30">
    <property type="match status" value="1"/>
</dbReference>
<evidence type="ECO:0000256" key="1">
    <source>
        <dbReference type="ARBA" id="ARBA00022679"/>
    </source>
</evidence>
<keyword evidence="1 4" id="KW-0808">Transferase</keyword>
<keyword evidence="5" id="KW-1185">Reference proteome</keyword>
<dbReference type="EMBL" id="JBHSWG010000001">
    <property type="protein sequence ID" value="MFC6760630.1"/>
    <property type="molecule type" value="Genomic_DNA"/>
</dbReference>
<protein>
    <submittedName>
        <fullName evidence="4">GNAT family N-acetyltransferase</fullName>
        <ecNumber evidence="4">2.3.1.-</ecNumber>
    </submittedName>
</protein>
<evidence type="ECO:0000313" key="4">
    <source>
        <dbReference type="EMBL" id="MFC6760630.1"/>
    </source>
</evidence>
<evidence type="ECO:0000256" key="2">
    <source>
        <dbReference type="ARBA" id="ARBA00023315"/>
    </source>
</evidence>
<evidence type="ECO:0000259" key="3">
    <source>
        <dbReference type="PROSITE" id="PS51186"/>
    </source>
</evidence>
<accession>A0ABW2B4G9</accession>
<dbReference type="PANTHER" id="PTHR43420">
    <property type="entry name" value="ACETYLTRANSFERASE"/>
    <property type="match status" value="1"/>
</dbReference>
<dbReference type="PROSITE" id="PS51186">
    <property type="entry name" value="GNAT"/>
    <property type="match status" value="1"/>
</dbReference>
<evidence type="ECO:0000313" key="5">
    <source>
        <dbReference type="Proteomes" id="UP001596353"/>
    </source>
</evidence>
<dbReference type="InterPro" id="IPR050680">
    <property type="entry name" value="YpeA/RimI_acetyltransf"/>
</dbReference>
<name>A0ABW2B4G9_9RHOB</name>
<dbReference type="PANTHER" id="PTHR43420:SF44">
    <property type="entry name" value="ACETYLTRANSFERASE YPEA"/>
    <property type="match status" value="1"/>
</dbReference>
<keyword evidence="2 4" id="KW-0012">Acyltransferase</keyword>
<gene>
    <name evidence="4" type="ORF">ACFQFQ_15815</name>
</gene>